<proteinExistence type="predicted"/>
<dbReference type="STRING" id="1195246.AGRI_09710"/>
<name>I9P2N9_9ALTE</name>
<dbReference type="RefSeq" id="WP_008984788.1">
    <property type="nucleotide sequence ID" value="NZ_AKKU01000015.1"/>
</dbReference>
<dbReference type="AlphaFoldDB" id="I9P2N9"/>
<keyword evidence="2" id="KW-1185">Reference proteome</keyword>
<protein>
    <submittedName>
        <fullName evidence="1">Uncharacterized protein</fullName>
    </submittedName>
</protein>
<dbReference type="EMBL" id="AKKU01000015">
    <property type="protein sequence ID" value="EIW89054.1"/>
    <property type="molecule type" value="Genomic_DNA"/>
</dbReference>
<comment type="caution">
    <text evidence="1">The sequence shown here is derived from an EMBL/GenBank/DDBJ whole genome shotgun (WGS) entry which is preliminary data.</text>
</comment>
<dbReference type="Proteomes" id="UP000035062">
    <property type="component" value="Unassembled WGS sequence"/>
</dbReference>
<organism evidence="1 2">
    <name type="scientific">Alishewanella agri BL06</name>
    <dbReference type="NCBI Taxonomy" id="1195246"/>
    <lineage>
        <taxon>Bacteria</taxon>
        <taxon>Pseudomonadati</taxon>
        <taxon>Pseudomonadota</taxon>
        <taxon>Gammaproteobacteria</taxon>
        <taxon>Alteromonadales</taxon>
        <taxon>Alteromonadaceae</taxon>
        <taxon>Alishewanella</taxon>
    </lineage>
</organism>
<evidence type="ECO:0000313" key="1">
    <source>
        <dbReference type="EMBL" id="EIW89054.1"/>
    </source>
</evidence>
<accession>I9P2N9</accession>
<gene>
    <name evidence="1" type="ORF">AGRI_09710</name>
</gene>
<dbReference type="eggNOG" id="ENOG5033BY4">
    <property type="taxonomic scope" value="Bacteria"/>
</dbReference>
<sequence>MSKDVFLAEIEAKYLADEDSRPQIYWEETKSLNALFTLFEENDFLPSELYLGLRPHKVRTWKSLLKIVEQCLEVRVCHLNNEAGDFNHDAFFGIINEFVDTGRDEISYSDLILCYLSELNSIKVDKCIAPVRDLLITLEKIIGNECYNINKTEPWQRWGLINTTLPRYRYPLTFGPEANVKVKAVTPEINNLDLISGRYTFGANQLDIFRGIYNALIYLQDNGYFKDNLKIK</sequence>
<evidence type="ECO:0000313" key="2">
    <source>
        <dbReference type="Proteomes" id="UP000035062"/>
    </source>
</evidence>
<reference evidence="1 2" key="1">
    <citation type="journal article" date="2012" name="J. Bacteriol.">
        <title>Genome Sequence of Pectin-Degrading Alishewanella agri, Isolated from Landfill Soil.</title>
        <authorList>
            <person name="Kim J."/>
            <person name="Jung J."/>
            <person name="Sung J.S."/>
            <person name="Chun J."/>
            <person name="Park W."/>
        </authorList>
    </citation>
    <scope>NUCLEOTIDE SEQUENCE [LARGE SCALE GENOMIC DNA]</scope>
    <source>
        <strain evidence="1 2">BL06</strain>
    </source>
</reference>